<gene>
    <name evidence="1" type="ORF">Pint_33494</name>
</gene>
<dbReference type="Proteomes" id="UP001163603">
    <property type="component" value="Chromosome 14"/>
</dbReference>
<keyword evidence="2" id="KW-1185">Reference proteome</keyword>
<evidence type="ECO:0000313" key="2">
    <source>
        <dbReference type="Proteomes" id="UP001163603"/>
    </source>
</evidence>
<dbReference type="EMBL" id="CM047749">
    <property type="protein sequence ID" value="KAJ0011418.1"/>
    <property type="molecule type" value="Genomic_DNA"/>
</dbReference>
<comment type="caution">
    <text evidence="1">The sequence shown here is derived from an EMBL/GenBank/DDBJ whole genome shotgun (WGS) entry which is preliminary data.</text>
</comment>
<evidence type="ECO:0000313" key="1">
    <source>
        <dbReference type="EMBL" id="KAJ0011418.1"/>
    </source>
</evidence>
<reference evidence="2" key="1">
    <citation type="journal article" date="2023" name="G3 (Bethesda)">
        <title>Genome assembly and association tests identify interacting loci associated with vigor, precocity, and sex in interspecific pistachio rootstocks.</title>
        <authorList>
            <person name="Palmer W."/>
            <person name="Jacygrad E."/>
            <person name="Sagayaradj S."/>
            <person name="Cavanaugh K."/>
            <person name="Han R."/>
            <person name="Bertier L."/>
            <person name="Beede B."/>
            <person name="Kafkas S."/>
            <person name="Golino D."/>
            <person name="Preece J."/>
            <person name="Michelmore R."/>
        </authorList>
    </citation>
    <scope>NUCLEOTIDE SEQUENCE [LARGE SCALE GENOMIC DNA]</scope>
</reference>
<accession>A0ACC0X700</accession>
<sequence length="52" mass="6375">MTWKEIIHLVCYLFRYQKLLMVYHNFEESYLINPFIKRLLISSQGIPLEGVW</sequence>
<proteinExistence type="predicted"/>
<organism evidence="1 2">
    <name type="scientific">Pistacia integerrima</name>
    <dbReference type="NCBI Taxonomy" id="434235"/>
    <lineage>
        <taxon>Eukaryota</taxon>
        <taxon>Viridiplantae</taxon>
        <taxon>Streptophyta</taxon>
        <taxon>Embryophyta</taxon>
        <taxon>Tracheophyta</taxon>
        <taxon>Spermatophyta</taxon>
        <taxon>Magnoliopsida</taxon>
        <taxon>eudicotyledons</taxon>
        <taxon>Gunneridae</taxon>
        <taxon>Pentapetalae</taxon>
        <taxon>rosids</taxon>
        <taxon>malvids</taxon>
        <taxon>Sapindales</taxon>
        <taxon>Anacardiaceae</taxon>
        <taxon>Pistacia</taxon>
    </lineage>
</organism>
<name>A0ACC0X700_9ROSI</name>
<protein>
    <submittedName>
        <fullName evidence="1">Uncharacterized protein</fullName>
    </submittedName>
</protein>